<dbReference type="Proteomes" id="UP000516316">
    <property type="component" value="Chromosome"/>
</dbReference>
<sequence>MEMDDEFLETNDLDWFACCQDGLLAHFASGGRGFVPVAIRKSVFEYEVIYDYFYSLTDGFEFEVVERNLQEFNSAAQRDRYLQSFVEMAKRGLFSYDVSDAGYKLIARPKGFKKFQELPDEIKNVLHVLSVSVSENVDVSNDV</sequence>
<dbReference type="EMBL" id="CP061079">
    <property type="protein sequence ID" value="QNR49351.1"/>
    <property type="molecule type" value="Genomic_DNA"/>
</dbReference>
<organism evidence="1 2">
    <name type="scientific">Pseudomonas chlororaphis</name>
    <dbReference type="NCBI Taxonomy" id="587753"/>
    <lineage>
        <taxon>Bacteria</taxon>
        <taxon>Pseudomonadati</taxon>
        <taxon>Pseudomonadota</taxon>
        <taxon>Gammaproteobacteria</taxon>
        <taxon>Pseudomonadales</taxon>
        <taxon>Pseudomonadaceae</taxon>
        <taxon>Pseudomonas</taxon>
    </lineage>
</organism>
<name>A0AAP9VXJ6_9PSED</name>
<reference evidence="1 2" key="1">
    <citation type="submission" date="2020-09" db="EMBL/GenBank/DDBJ databases">
        <title>The Genome Sequence of Pseudomonas chlororaphis strain Qlu-1 - A phenazine-derivative-producing strain.</title>
        <authorList>
            <person name="Li L."/>
            <person name="Liu K."/>
        </authorList>
    </citation>
    <scope>NUCLEOTIDE SEQUENCE [LARGE SCALE GENOMIC DNA]</scope>
    <source>
        <strain evidence="2">qlu-1</strain>
    </source>
</reference>
<dbReference type="RefSeq" id="WP_080577937.1">
    <property type="nucleotide sequence ID" value="NZ_CP008696.1"/>
</dbReference>
<dbReference type="AlphaFoldDB" id="A0AAP9VXJ6"/>
<dbReference type="GeneID" id="61649204"/>
<accession>A0AAP9VXJ6</accession>
<evidence type="ECO:0000313" key="2">
    <source>
        <dbReference type="Proteomes" id="UP000516316"/>
    </source>
</evidence>
<proteinExistence type="predicted"/>
<gene>
    <name evidence="1" type="ORF">HLB40_07530</name>
</gene>
<protein>
    <submittedName>
        <fullName evidence="1">Uncharacterized protein</fullName>
    </submittedName>
</protein>
<evidence type="ECO:0000313" key="1">
    <source>
        <dbReference type="EMBL" id="QNR49351.1"/>
    </source>
</evidence>